<gene>
    <name evidence="1" type="ORF">OWV82_019797</name>
</gene>
<accession>A0ACC1X468</accession>
<comment type="caution">
    <text evidence="1">The sequence shown here is derived from an EMBL/GenBank/DDBJ whole genome shotgun (WGS) entry which is preliminary data.</text>
</comment>
<proteinExistence type="predicted"/>
<protein>
    <submittedName>
        <fullName evidence="1">Zinc finger CCCH domain-containing protein</fullName>
    </submittedName>
</protein>
<dbReference type="Proteomes" id="UP001164539">
    <property type="component" value="Chromosome 11"/>
</dbReference>
<evidence type="ECO:0000313" key="2">
    <source>
        <dbReference type="Proteomes" id="UP001164539"/>
    </source>
</evidence>
<sequence>MCPLDGVCNSVLLQPTKDAHGGNKRVFNRLGGGPSTAENKQKVCNYWRAGKCNRFPCPYLHRELPPPPGAANGTATKRFANNTWGRVGNNNRPIIKTEKLCRNWVQGNCMYGEKCKYLHSWTIGEGFRLLTQLEGHQKVVSGITLPSGSDKLYSGSKDETVRVWDCASGQCVGVINIGGEVGCMISEGPWIFVGVTNFVKAWNTQTNTDLSLSGPVGQVYAMAVGNDLLFAGTQEGAILAWKFNAATNCFEPAASLKGHNLAVVSLVVGANRLYSGSMDNSIRVWSLETLQCIQTLTEHTSVVMSLLCWDQFLLSCSLDKTIKVWVATESGNLEVTYTHNEEHGVLTLCGMPDSEGKPVLLCACNDNSVRFYDLPSFSERGKIFSKQEIRAIQLGPGGLFFTGDGTGQVRVWQWCNGPTATS</sequence>
<reference evidence="1 2" key="1">
    <citation type="journal article" date="2023" name="Science">
        <title>Complex scaffold remodeling in plant triterpene biosynthesis.</title>
        <authorList>
            <person name="De La Pena R."/>
            <person name="Hodgson H."/>
            <person name="Liu J.C."/>
            <person name="Stephenson M.J."/>
            <person name="Martin A.C."/>
            <person name="Owen C."/>
            <person name="Harkess A."/>
            <person name="Leebens-Mack J."/>
            <person name="Jimenez L.E."/>
            <person name="Osbourn A."/>
            <person name="Sattely E.S."/>
        </authorList>
    </citation>
    <scope>NUCLEOTIDE SEQUENCE [LARGE SCALE GENOMIC DNA]</scope>
    <source>
        <strain evidence="2">cv. JPN11</strain>
        <tissue evidence="1">Leaf</tissue>
    </source>
</reference>
<name>A0ACC1X468_MELAZ</name>
<dbReference type="EMBL" id="CM051404">
    <property type="protein sequence ID" value="KAJ4706104.1"/>
    <property type="molecule type" value="Genomic_DNA"/>
</dbReference>
<evidence type="ECO:0000313" key="1">
    <source>
        <dbReference type="EMBL" id="KAJ4706104.1"/>
    </source>
</evidence>
<organism evidence="1 2">
    <name type="scientific">Melia azedarach</name>
    <name type="common">Chinaberry tree</name>
    <dbReference type="NCBI Taxonomy" id="155640"/>
    <lineage>
        <taxon>Eukaryota</taxon>
        <taxon>Viridiplantae</taxon>
        <taxon>Streptophyta</taxon>
        <taxon>Embryophyta</taxon>
        <taxon>Tracheophyta</taxon>
        <taxon>Spermatophyta</taxon>
        <taxon>Magnoliopsida</taxon>
        <taxon>eudicotyledons</taxon>
        <taxon>Gunneridae</taxon>
        <taxon>Pentapetalae</taxon>
        <taxon>rosids</taxon>
        <taxon>malvids</taxon>
        <taxon>Sapindales</taxon>
        <taxon>Meliaceae</taxon>
        <taxon>Melia</taxon>
    </lineage>
</organism>
<keyword evidence="2" id="KW-1185">Reference proteome</keyword>